<dbReference type="InterPro" id="IPR009057">
    <property type="entry name" value="Homeodomain-like_sf"/>
</dbReference>
<dbReference type="RefSeq" id="WP_377023217.1">
    <property type="nucleotide sequence ID" value="NZ_JBHLTS010000022.1"/>
</dbReference>
<feature type="transmembrane region" description="Helical" evidence="9">
    <location>
        <begin position="1152"/>
        <end position="1172"/>
    </location>
</feature>
<keyword evidence="6" id="KW-0238">DNA-binding</keyword>
<dbReference type="Proteomes" id="UP001589828">
    <property type="component" value="Unassembled WGS sequence"/>
</dbReference>
<dbReference type="InterPro" id="IPR018062">
    <property type="entry name" value="HTH_AraC-typ_CS"/>
</dbReference>
<evidence type="ECO:0000256" key="3">
    <source>
        <dbReference type="ARBA" id="ARBA00022692"/>
    </source>
</evidence>
<proteinExistence type="predicted"/>
<keyword evidence="5" id="KW-0805">Transcription regulation</keyword>
<keyword evidence="3 9" id="KW-0812">Transmembrane</keyword>
<dbReference type="PROSITE" id="PS01124">
    <property type="entry name" value="HTH_ARAC_FAMILY_2"/>
    <property type="match status" value="1"/>
</dbReference>
<dbReference type="Pfam" id="PF12704">
    <property type="entry name" value="MacB_PCD"/>
    <property type="match status" value="2"/>
</dbReference>
<dbReference type="InterPro" id="IPR050250">
    <property type="entry name" value="Macrolide_Exporter_MacB"/>
</dbReference>
<feature type="transmembrane region" description="Helical" evidence="9">
    <location>
        <begin position="802"/>
        <end position="821"/>
    </location>
</feature>
<feature type="transmembrane region" description="Helical" evidence="9">
    <location>
        <begin position="757"/>
        <end position="782"/>
    </location>
</feature>
<keyword evidence="12" id="KW-1185">Reference proteome</keyword>
<dbReference type="InterPro" id="IPR025857">
    <property type="entry name" value="MacB_PCD"/>
</dbReference>
<evidence type="ECO:0000256" key="1">
    <source>
        <dbReference type="ARBA" id="ARBA00004651"/>
    </source>
</evidence>
<feature type="transmembrane region" description="Helical" evidence="9">
    <location>
        <begin position="105"/>
        <end position="123"/>
    </location>
</feature>
<dbReference type="Gene3D" id="1.10.10.60">
    <property type="entry name" value="Homeodomain-like"/>
    <property type="match status" value="2"/>
</dbReference>
<feature type="transmembrane region" description="Helical" evidence="9">
    <location>
        <begin position="1103"/>
        <end position="1125"/>
    </location>
</feature>
<feature type="transmembrane region" description="Helical" evidence="9">
    <location>
        <begin position="1184"/>
        <end position="1209"/>
    </location>
</feature>
<feature type="transmembrane region" description="Helical" evidence="9">
    <location>
        <begin position="185"/>
        <end position="203"/>
    </location>
</feature>
<feature type="transmembrane region" description="Helical" evidence="9">
    <location>
        <begin position="853"/>
        <end position="872"/>
    </location>
</feature>
<dbReference type="PANTHER" id="PTHR30572">
    <property type="entry name" value="MEMBRANE COMPONENT OF TRANSPORTER-RELATED"/>
    <property type="match status" value="1"/>
</dbReference>
<accession>A0ABV6L7F3</accession>
<name>A0ABV6L7F3_9SPHI</name>
<evidence type="ECO:0000259" key="10">
    <source>
        <dbReference type="PROSITE" id="PS01124"/>
    </source>
</evidence>
<keyword evidence="7 9" id="KW-0472">Membrane</keyword>
<feature type="transmembrane region" description="Helical" evidence="9">
    <location>
        <begin position="74"/>
        <end position="93"/>
    </location>
</feature>
<organism evidence="11 12">
    <name type="scientific">Mucilaginibacter angelicae</name>
    <dbReference type="NCBI Taxonomy" id="869718"/>
    <lineage>
        <taxon>Bacteria</taxon>
        <taxon>Pseudomonadati</taxon>
        <taxon>Bacteroidota</taxon>
        <taxon>Sphingobacteriia</taxon>
        <taxon>Sphingobacteriales</taxon>
        <taxon>Sphingobacteriaceae</taxon>
        <taxon>Mucilaginibacter</taxon>
    </lineage>
</organism>
<feature type="domain" description="HTH araC/xylS-type" evidence="10">
    <location>
        <begin position="275"/>
        <end position="371"/>
    </location>
</feature>
<reference evidence="11 12" key="1">
    <citation type="submission" date="2024-09" db="EMBL/GenBank/DDBJ databases">
        <authorList>
            <person name="Sun Q."/>
            <person name="Mori K."/>
        </authorList>
    </citation>
    <scope>NUCLEOTIDE SEQUENCE [LARGE SCALE GENOMIC DNA]</scope>
    <source>
        <strain evidence="11 12">NCAIM B.02415</strain>
    </source>
</reference>
<evidence type="ECO:0000313" key="11">
    <source>
        <dbReference type="EMBL" id="MFC0515383.1"/>
    </source>
</evidence>
<dbReference type="Pfam" id="PF02687">
    <property type="entry name" value="FtsX"/>
    <property type="match status" value="2"/>
</dbReference>
<feature type="transmembrane region" description="Helical" evidence="9">
    <location>
        <begin position="711"/>
        <end position="736"/>
    </location>
</feature>
<keyword evidence="2" id="KW-1003">Cell membrane</keyword>
<comment type="subcellular location">
    <subcellularLocation>
        <location evidence="1">Cell membrane</location>
        <topology evidence="1">Multi-pass membrane protein</topology>
    </subcellularLocation>
</comment>
<dbReference type="InterPro" id="IPR018060">
    <property type="entry name" value="HTH_AraC"/>
</dbReference>
<dbReference type="Pfam" id="PF12833">
    <property type="entry name" value="HTH_18"/>
    <property type="match status" value="1"/>
</dbReference>
<evidence type="ECO:0000256" key="9">
    <source>
        <dbReference type="SAM" id="Phobius"/>
    </source>
</evidence>
<dbReference type="EMBL" id="JBHLTS010000022">
    <property type="protein sequence ID" value="MFC0515383.1"/>
    <property type="molecule type" value="Genomic_DNA"/>
</dbReference>
<gene>
    <name evidence="11" type="ORF">ACFFGT_14285</name>
</gene>
<evidence type="ECO:0000256" key="2">
    <source>
        <dbReference type="ARBA" id="ARBA00022475"/>
    </source>
</evidence>
<feature type="transmembrane region" description="Helical" evidence="9">
    <location>
        <begin position="44"/>
        <end position="68"/>
    </location>
</feature>
<evidence type="ECO:0000256" key="7">
    <source>
        <dbReference type="ARBA" id="ARBA00023136"/>
    </source>
</evidence>
<sequence>MNLYTFHISLYDLAFLGTIFIGLNFALLLGLVKSSNRAANRFLALALLTIVLEIARILGIDIGLSAYITNWSWLPLQFSLALGPLIFFYVLKITLPEYKFRRKDLLHFSPLLLELGAQALAFSESIKTGTVSYETQVFRQLNPVMQLLAFVSVMIYLYLAHRLIERFYRRIKFNGGDRYRHELRWLHSLLKSFGLLWLLWIPFTAADYFYYHYQLSIHAYYPLYLLLVAMTIWIAAVAFLKQEAHVLAGSAPVLKPLLPADLKQKGIWLKKVVKEKHYYQDPELSLSSLAEKLKLGTHELSRIINTVFKKSFNDFINEYRVQAATRKMQDPAYDHITLLGISYESGFNSQSTFNRIFRQMTGKSPLEYKNNLKKEQPSYNLGSHHQSTPVILNRENPPKWFHDKLNRNYMFKNYFKIAWRNLVRNKSYTAINVTGLAVGIAVCMMIFIIIQYQTSFDNFHAKKDRIYRVLTEYHHTESANITYGKDVPFPMPLGLKTAFPEIEQVAPIFASQNDQLLIPDNNGNTVKSFKEQRGLFYTEPSFFKIFDFPLLAGSYTSLKDPNNVLLTKEIAEKYFGDWKTAIGKTIKLQMGGYMFEHGTDVLRVSGILATIPSNSDFQLKLIVSFGTGFTGDYLAKSTDWDGTVADFGCYILLPQHITADNFNQQLRAYSQKVKSAGNKDSHIIQPVSAVHYDTRAGNYSNKTISHQLLNALWLIAAFILLIACVNFINLSTAQAVNRAKEVGIRKVLGSSKSQLQIQFIVETFLIVMSAVIFAGIITIAALPSVSKLLELSLSFNILTNPSIILFLVVITIIVTILAGFYPSMVLSRFNPVNALKSKFTTNPGNGISLRRSLVVFQFIIAQALIIGTLIIVKQMNYFMDQPLGFDKDAIINVPFRVDSVRLSKLDYLKKQLLSVSGVQAVSYSSNTPVENGNDTWSVLKFDHAVKETDFKVITKFADNGYVPAYKLPLIAGRNLQPSNTTKEFLVNESLLKSLGLKKPEDILNKEISIWDDKIKCPVVGVLKDFNDRSFRNDLAPLLITTNITMYNQVGIKLAATNISSTMQSVKEIFEQTFPDFVYEYQFLDDKIGSFYKQENQLAQLYKIFAAIAIFLSCLGLYGLASFMAVQRIKEVGIRKVLGATAGNIVYLFSKEFIILISIAFTIAAPIAWYYMHQWLQAYVYRINISWWLFAAGGLAAIIIAMATISFQAIKAAMANPVKSLRSE</sequence>
<protein>
    <submittedName>
        <fullName evidence="11">ABC transporter permease</fullName>
    </submittedName>
</protein>
<feature type="transmembrane region" description="Helical" evidence="9">
    <location>
        <begin position="13"/>
        <end position="32"/>
    </location>
</feature>
<feature type="transmembrane region" description="Helical" evidence="9">
    <location>
        <begin position="430"/>
        <end position="452"/>
    </location>
</feature>
<evidence type="ECO:0000256" key="5">
    <source>
        <dbReference type="ARBA" id="ARBA00023015"/>
    </source>
</evidence>
<dbReference type="InterPro" id="IPR003838">
    <property type="entry name" value="ABC3_permease_C"/>
</dbReference>
<evidence type="ECO:0000256" key="8">
    <source>
        <dbReference type="ARBA" id="ARBA00023163"/>
    </source>
</evidence>
<feature type="transmembrane region" description="Helical" evidence="9">
    <location>
        <begin position="143"/>
        <end position="164"/>
    </location>
</feature>
<dbReference type="SMART" id="SM00342">
    <property type="entry name" value="HTH_ARAC"/>
    <property type="match status" value="1"/>
</dbReference>
<keyword evidence="8" id="KW-0804">Transcription</keyword>
<dbReference type="SUPFAM" id="SSF46689">
    <property type="entry name" value="Homeodomain-like"/>
    <property type="match status" value="1"/>
</dbReference>
<feature type="transmembrane region" description="Helical" evidence="9">
    <location>
        <begin position="223"/>
        <end position="240"/>
    </location>
</feature>
<evidence type="ECO:0000256" key="6">
    <source>
        <dbReference type="ARBA" id="ARBA00023125"/>
    </source>
</evidence>
<dbReference type="PROSITE" id="PS00041">
    <property type="entry name" value="HTH_ARAC_FAMILY_1"/>
    <property type="match status" value="1"/>
</dbReference>
<evidence type="ECO:0000313" key="12">
    <source>
        <dbReference type="Proteomes" id="UP001589828"/>
    </source>
</evidence>
<keyword evidence="4 9" id="KW-1133">Transmembrane helix</keyword>
<comment type="caution">
    <text evidence="11">The sequence shown here is derived from an EMBL/GenBank/DDBJ whole genome shotgun (WGS) entry which is preliminary data.</text>
</comment>
<evidence type="ECO:0000256" key="4">
    <source>
        <dbReference type="ARBA" id="ARBA00022989"/>
    </source>
</evidence>
<dbReference type="PANTHER" id="PTHR30572:SF18">
    <property type="entry name" value="ABC-TYPE MACROLIDE FAMILY EXPORT SYSTEM PERMEASE COMPONENT 2"/>
    <property type="match status" value="1"/>
</dbReference>